<dbReference type="AlphaFoldDB" id="A0A1E3X576"/>
<evidence type="ECO:0000259" key="1">
    <source>
        <dbReference type="Pfam" id="PF00158"/>
    </source>
</evidence>
<comment type="caution">
    <text evidence="2">The sequence shown here is derived from an EMBL/GenBank/DDBJ whole genome shotgun (WGS) entry which is preliminary data.</text>
</comment>
<reference evidence="2 3" key="1">
    <citation type="submission" date="2016-07" db="EMBL/GenBank/DDBJ databases">
        <title>Draft genome of Scalindua rubra, obtained from a brine-seawater interface in the Red Sea, sheds light on salt adaptation in anammox bacteria.</title>
        <authorList>
            <person name="Speth D.R."/>
            <person name="Lagkouvardos I."/>
            <person name="Wang Y."/>
            <person name="Qian P.-Y."/>
            <person name="Dutilh B.E."/>
            <person name="Jetten M.S."/>
        </authorList>
    </citation>
    <scope>NUCLEOTIDE SEQUENCE [LARGE SCALE GENOMIC DNA]</scope>
    <source>
        <strain evidence="2">BSI-1</strain>
    </source>
</reference>
<dbReference type="InterPro" id="IPR002078">
    <property type="entry name" value="Sigma_54_int"/>
</dbReference>
<protein>
    <recommendedName>
        <fullName evidence="1">Sigma-54 factor interaction domain-containing protein</fullName>
    </recommendedName>
</protein>
<sequence length="50" mass="5688">MVFIDEIGDASPEAQGRLLRILQGKTIRRMKGNDEIIMQHSSNQEYAVNN</sequence>
<dbReference type="EMBL" id="MAYW01000179">
    <property type="protein sequence ID" value="ODS30767.1"/>
    <property type="molecule type" value="Genomic_DNA"/>
</dbReference>
<dbReference type="SUPFAM" id="SSF52540">
    <property type="entry name" value="P-loop containing nucleoside triphosphate hydrolases"/>
    <property type="match status" value="1"/>
</dbReference>
<dbReference type="Proteomes" id="UP000094056">
    <property type="component" value="Unassembled WGS sequence"/>
</dbReference>
<dbReference type="Pfam" id="PF00158">
    <property type="entry name" value="Sigma54_activat"/>
    <property type="match status" value="1"/>
</dbReference>
<dbReference type="GO" id="GO:0005524">
    <property type="term" value="F:ATP binding"/>
    <property type="evidence" value="ECO:0007669"/>
    <property type="project" value="InterPro"/>
</dbReference>
<organism evidence="2 3">
    <name type="scientific">Candidatus Scalindua rubra</name>
    <dbReference type="NCBI Taxonomy" id="1872076"/>
    <lineage>
        <taxon>Bacteria</taxon>
        <taxon>Pseudomonadati</taxon>
        <taxon>Planctomycetota</taxon>
        <taxon>Candidatus Brocadiia</taxon>
        <taxon>Candidatus Brocadiales</taxon>
        <taxon>Candidatus Scalinduaceae</taxon>
        <taxon>Candidatus Scalindua</taxon>
    </lineage>
</organism>
<name>A0A1E3X576_9BACT</name>
<proteinExistence type="predicted"/>
<evidence type="ECO:0000313" key="3">
    <source>
        <dbReference type="Proteomes" id="UP000094056"/>
    </source>
</evidence>
<dbReference type="Gene3D" id="3.40.50.300">
    <property type="entry name" value="P-loop containing nucleotide triphosphate hydrolases"/>
    <property type="match status" value="1"/>
</dbReference>
<dbReference type="InterPro" id="IPR027417">
    <property type="entry name" value="P-loop_NTPase"/>
</dbReference>
<feature type="domain" description="Sigma-54 factor interaction" evidence="1">
    <location>
        <begin position="2"/>
        <end position="36"/>
    </location>
</feature>
<gene>
    <name evidence="2" type="ORF">SCARUB_04129</name>
</gene>
<evidence type="ECO:0000313" key="2">
    <source>
        <dbReference type="EMBL" id="ODS30767.1"/>
    </source>
</evidence>
<accession>A0A1E3X576</accession>
<dbReference type="GO" id="GO:0006355">
    <property type="term" value="P:regulation of DNA-templated transcription"/>
    <property type="evidence" value="ECO:0007669"/>
    <property type="project" value="InterPro"/>
</dbReference>